<dbReference type="InterPro" id="IPR043502">
    <property type="entry name" value="DNA/RNA_pol_sf"/>
</dbReference>
<evidence type="ECO:0000313" key="2">
    <source>
        <dbReference type="EMBL" id="KAJ8759835.1"/>
    </source>
</evidence>
<dbReference type="InterPro" id="IPR013103">
    <property type="entry name" value="RVT_2"/>
</dbReference>
<dbReference type="Pfam" id="PF07727">
    <property type="entry name" value="RVT_2"/>
    <property type="match status" value="1"/>
</dbReference>
<gene>
    <name evidence="2" type="ORF">K2173_009936</name>
</gene>
<comment type="caution">
    <text evidence="2">The sequence shown here is derived from an EMBL/GenBank/DDBJ whole genome shotgun (WGS) entry which is preliminary data.</text>
</comment>
<sequence>MNEEIEALEMNKTWDITDLPEGKRPIGCKWIFKVKLKENGKVVTIKKKFAIVASNSWNLHQLDINNAFFHGYLVEEVFMVLPEGYNKAKPTQVCKLRKSLYGLKQASRQ</sequence>
<name>A0AAV8SZC6_9ROSI</name>
<dbReference type="SUPFAM" id="SSF56672">
    <property type="entry name" value="DNA/RNA polymerases"/>
    <property type="match status" value="1"/>
</dbReference>
<keyword evidence="3" id="KW-1185">Reference proteome</keyword>
<dbReference type="Proteomes" id="UP001159364">
    <property type="component" value="Linkage Group LG07"/>
</dbReference>
<dbReference type="AlphaFoldDB" id="A0AAV8SZC6"/>
<dbReference type="EMBL" id="JAIWQS010000007">
    <property type="protein sequence ID" value="KAJ8759835.1"/>
    <property type="molecule type" value="Genomic_DNA"/>
</dbReference>
<evidence type="ECO:0000313" key="3">
    <source>
        <dbReference type="Proteomes" id="UP001159364"/>
    </source>
</evidence>
<accession>A0AAV8SZC6</accession>
<reference evidence="2 3" key="1">
    <citation type="submission" date="2021-09" db="EMBL/GenBank/DDBJ databases">
        <title>Genomic insights and catalytic innovation underlie evolution of tropane alkaloids biosynthesis.</title>
        <authorList>
            <person name="Wang Y.-J."/>
            <person name="Tian T."/>
            <person name="Huang J.-P."/>
            <person name="Huang S.-X."/>
        </authorList>
    </citation>
    <scope>NUCLEOTIDE SEQUENCE [LARGE SCALE GENOMIC DNA]</scope>
    <source>
        <strain evidence="2">KIB-2018</strain>
        <tissue evidence="2">Leaf</tissue>
    </source>
</reference>
<protein>
    <recommendedName>
        <fullName evidence="1">Reverse transcriptase Ty1/copia-type domain-containing protein</fullName>
    </recommendedName>
</protein>
<evidence type="ECO:0000259" key="1">
    <source>
        <dbReference type="Pfam" id="PF07727"/>
    </source>
</evidence>
<proteinExistence type="predicted"/>
<feature type="domain" description="Reverse transcriptase Ty1/copia-type" evidence="1">
    <location>
        <begin position="44"/>
        <end position="108"/>
    </location>
</feature>
<organism evidence="2 3">
    <name type="scientific">Erythroxylum novogranatense</name>
    <dbReference type="NCBI Taxonomy" id="1862640"/>
    <lineage>
        <taxon>Eukaryota</taxon>
        <taxon>Viridiplantae</taxon>
        <taxon>Streptophyta</taxon>
        <taxon>Embryophyta</taxon>
        <taxon>Tracheophyta</taxon>
        <taxon>Spermatophyta</taxon>
        <taxon>Magnoliopsida</taxon>
        <taxon>eudicotyledons</taxon>
        <taxon>Gunneridae</taxon>
        <taxon>Pentapetalae</taxon>
        <taxon>rosids</taxon>
        <taxon>fabids</taxon>
        <taxon>Malpighiales</taxon>
        <taxon>Erythroxylaceae</taxon>
        <taxon>Erythroxylum</taxon>
    </lineage>
</organism>